<accession>A0A818KC14</accession>
<comment type="caution">
    <text evidence="1">The sequence shown here is derived from an EMBL/GenBank/DDBJ whole genome shotgun (WGS) entry which is preliminary data.</text>
</comment>
<dbReference type="Proteomes" id="UP000663872">
    <property type="component" value="Unassembled WGS sequence"/>
</dbReference>
<proteinExistence type="predicted"/>
<name>A0A818KC14_9BILA</name>
<evidence type="ECO:0000313" key="2">
    <source>
        <dbReference type="Proteomes" id="UP000663872"/>
    </source>
</evidence>
<sequence>MTRNDLAFLKSAISNSSCDFYIDLENISPCGSQGYVQKFIYKYCMAYLNQQDSFINQAWQNDVRVCLQQTMVNYLENNLLASCPEIKKHGFDSHTDCYLNPDPSNPEITFCRLPPQDMARVIWIARGAAFEPALWVQFSRLITHCATQTFQG</sequence>
<dbReference type="EMBL" id="CAJNYT010003373">
    <property type="protein sequence ID" value="CAF3553844.1"/>
    <property type="molecule type" value="Genomic_DNA"/>
</dbReference>
<organism evidence="1 2">
    <name type="scientific">Rotaria socialis</name>
    <dbReference type="NCBI Taxonomy" id="392032"/>
    <lineage>
        <taxon>Eukaryota</taxon>
        <taxon>Metazoa</taxon>
        <taxon>Spiralia</taxon>
        <taxon>Gnathifera</taxon>
        <taxon>Rotifera</taxon>
        <taxon>Eurotatoria</taxon>
        <taxon>Bdelloidea</taxon>
        <taxon>Philodinida</taxon>
        <taxon>Philodinidae</taxon>
        <taxon>Rotaria</taxon>
    </lineage>
</organism>
<reference evidence="1" key="1">
    <citation type="submission" date="2021-02" db="EMBL/GenBank/DDBJ databases">
        <authorList>
            <person name="Nowell W R."/>
        </authorList>
    </citation>
    <scope>NUCLEOTIDE SEQUENCE</scope>
</reference>
<evidence type="ECO:0000313" key="1">
    <source>
        <dbReference type="EMBL" id="CAF3553844.1"/>
    </source>
</evidence>
<protein>
    <submittedName>
        <fullName evidence="1">Uncharacterized protein</fullName>
    </submittedName>
</protein>
<gene>
    <name evidence="1" type="ORF">GRG538_LOCUS20375</name>
</gene>
<dbReference type="AlphaFoldDB" id="A0A818KC14"/>